<sequence>LSSSQPLSPSPQSLSSSQPLSSSTQPLSSSQPVYIVSTSQHRLSHCHGTNHYIIISTAVIIVSTAIIIVSTIVTIVSTIVPSSQPLSSSSQPVYIVSIDQHRYNYCYRHHRHVRCIHRTAMSLHESENWGLILEASSLSQLKYQYFYQSSLMTRDRNLSHYSSKLSEYGVCAMSEMTRRRVVARGSVRFKRDCTRIKDEWGFCWPGKPRGEWTCEVVSLSLPAPPLPPRPDIYPLLSPFVLRRKTPYFGGSLKLVSLQRRISDMGRDSGSHQYRREENEQLRTQFHFLLALAFVPKEDILEAFDLLIENVNDLLSVILNYVGDNYIRGHRCGKGHQQSVFPPNIWNCYQCTLHNLSRTTNTWEAWHRRINTLRGKPRPSFFHVQQLRNEVAVIDRDIERLQSGFSSTKKKRKYVNTDARISRIVERYENYNNSDDILAVRAPIGFTSFAKAFPEIWKVLREFDHVEIRVAIEGWMEHRFGEGVDPDIVLRPAHQVPIQWSTHPLTKEDTSEVLCVECGIVETWTLRRSEEKRLEAFEMWIWRRMDRVKWTDKIRNEAVLERIRLRWAGHVALMGESINAYRVLVGRPEGKRPLGRPRRRWEDNIKMDLREVGYDDRDWINLAQDRDQWRAYVRAAMNLRVP</sequence>
<dbReference type="EMBL" id="JAJSOF020000017">
    <property type="protein sequence ID" value="KAJ4439967.1"/>
    <property type="molecule type" value="Genomic_DNA"/>
</dbReference>
<proteinExistence type="predicted"/>
<feature type="non-terminal residue" evidence="3">
    <location>
        <position position="1"/>
    </location>
</feature>
<reference evidence="3 4" key="1">
    <citation type="journal article" date="2022" name="Allergy">
        <title>Genome assembly and annotation of Periplaneta americana reveal a comprehensive cockroach allergen profile.</title>
        <authorList>
            <person name="Wang L."/>
            <person name="Xiong Q."/>
            <person name="Saelim N."/>
            <person name="Wang L."/>
            <person name="Nong W."/>
            <person name="Wan A.T."/>
            <person name="Shi M."/>
            <person name="Liu X."/>
            <person name="Cao Q."/>
            <person name="Hui J.H.L."/>
            <person name="Sookrung N."/>
            <person name="Leung T.F."/>
            <person name="Tungtrongchitr A."/>
            <person name="Tsui S.K.W."/>
        </authorList>
    </citation>
    <scope>NUCLEOTIDE SEQUENCE [LARGE SCALE GENOMIC DNA]</scope>
    <source>
        <strain evidence="3">PWHHKU_190912</strain>
    </source>
</reference>
<feature type="region of interest" description="Disordered" evidence="1">
    <location>
        <begin position="1"/>
        <end position="28"/>
    </location>
</feature>
<feature type="transmembrane region" description="Helical" evidence="2">
    <location>
        <begin position="52"/>
        <end position="80"/>
    </location>
</feature>
<keyword evidence="2" id="KW-0472">Membrane</keyword>
<protein>
    <submittedName>
        <fullName evidence="3">Uncharacterized protein</fullName>
    </submittedName>
</protein>
<accession>A0ABQ8T234</accession>
<evidence type="ECO:0000256" key="2">
    <source>
        <dbReference type="SAM" id="Phobius"/>
    </source>
</evidence>
<comment type="caution">
    <text evidence="3">The sequence shown here is derived from an EMBL/GenBank/DDBJ whole genome shotgun (WGS) entry which is preliminary data.</text>
</comment>
<keyword evidence="2" id="KW-0812">Transmembrane</keyword>
<organism evidence="3 4">
    <name type="scientific">Periplaneta americana</name>
    <name type="common">American cockroach</name>
    <name type="synonym">Blatta americana</name>
    <dbReference type="NCBI Taxonomy" id="6978"/>
    <lineage>
        <taxon>Eukaryota</taxon>
        <taxon>Metazoa</taxon>
        <taxon>Ecdysozoa</taxon>
        <taxon>Arthropoda</taxon>
        <taxon>Hexapoda</taxon>
        <taxon>Insecta</taxon>
        <taxon>Pterygota</taxon>
        <taxon>Neoptera</taxon>
        <taxon>Polyneoptera</taxon>
        <taxon>Dictyoptera</taxon>
        <taxon>Blattodea</taxon>
        <taxon>Blattoidea</taxon>
        <taxon>Blattidae</taxon>
        <taxon>Blattinae</taxon>
        <taxon>Periplaneta</taxon>
    </lineage>
</organism>
<dbReference type="PANTHER" id="PTHR47027:SF20">
    <property type="entry name" value="REVERSE TRANSCRIPTASE-LIKE PROTEIN WITH RNA-DIRECTED DNA POLYMERASE DOMAIN"/>
    <property type="match status" value="1"/>
</dbReference>
<evidence type="ECO:0000256" key="1">
    <source>
        <dbReference type="SAM" id="MobiDB-lite"/>
    </source>
</evidence>
<dbReference type="PANTHER" id="PTHR47027">
    <property type="entry name" value="REVERSE TRANSCRIPTASE DOMAIN-CONTAINING PROTEIN"/>
    <property type="match status" value="1"/>
</dbReference>
<gene>
    <name evidence="3" type="ORF">ANN_08098</name>
</gene>
<name>A0ABQ8T234_PERAM</name>
<evidence type="ECO:0000313" key="3">
    <source>
        <dbReference type="EMBL" id="KAJ4439967.1"/>
    </source>
</evidence>
<dbReference type="Proteomes" id="UP001148838">
    <property type="component" value="Unassembled WGS sequence"/>
</dbReference>
<keyword evidence="4" id="KW-1185">Reference proteome</keyword>
<evidence type="ECO:0000313" key="4">
    <source>
        <dbReference type="Proteomes" id="UP001148838"/>
    </source>
</evidence>
<keyword evidence="2" id="KW-1133">Transmembrane helix</keyword>